<reference evidence="12 13" key="1">
    <citation type="submission" date="2021-03" db="EMBL/GenBank/DDBJ databases">
        <title>Genomic Encyclopedia of Type Strains, Phase IV (KMG-IV): sequencing the most valuable type-strain genomes for metagenomic binning, comparative biology and taxonomic classification.</title>
        <authorList>
            <person name="Goeker M."/>
        </authorList>
    </citation>
    <scope>NUCLEOTIDE SEQUENCE [LARGE SCALE GENOMIC DNA]</scope>
    <source>
        <strain evidence="12 13">DSM 101953</strain>
    </source>
</reference>
<dbReference type="Proteomes" id="UP000773462">
    <property type="component" value="Unassembled WGS sequence"/>
</dbReference>
<dbReference type="SMART" id="SM00387">
    <property type="entry name" value="HATPase_c"/>
    <property type="match status" value="1"/>
</dbReference>
<evidence type="ECO:0000256" key="1">
    <source>
        <dbReference type="ARBA" id="ARBA00000085"/>
    </source>
</evidence>
<keyword evidence="10" id="KW-1133">Transmembrane helix</keyword>
<dbReference type="RefSeq" id="WP_209877103.1">
    <property type="nucleotide sequence ID" value="NZ_JAGGLV010000018.1"/>
</dbReference>
<evidence type="ECO:0000313" key="13">
    <source>
        <dbReference type="Proteomes" id="UP000773462"/>
    </source>
</evidence>
<dbReference type="InterPro" id="IPR036890">
    <property type="entry name" value="HATPase_C_sf"/>
</dbReference>
<dbReference type="PROSITE" id="PS50109">
    <property type="entry name" value="HIS_KIN"/>
    <property type="match status" value="1"/>
</dbReference>
<dbReference type="PANTHER" id="PTHR45453">
    <property type="entry name" value="PHOSPHATE REGULON SENSOR PROTEIN PHOR"/>
    <property type="match status" value="1"/>
</dbReference>
<evidence type="ECO:0000256" key="7">
    <source>
        <dbReference type="ARBA" id="ARBA00022777"/>
    </source>
</evidence>
<dbReference type="SUPFAM" id="SSF47384">
    <property type="entry name" value="Homodimeric domain of signal transducing histidine kinase"/>
    <property type="match status" value="1"/>
</dbReference>
<keyword evidence="7 12" id="KW-0418">Kinase</keyword>
<evidence type="ECO:0000313" key="12">
    <source>
        <dbReference type="EMBL" id="MBP2114519.1"/>
    </source>
</evidence>
<dbReference type="EC" id="2.7.13.3" evidence="3"/>
<evidence type="ECO:0000256" key="6">
    <source>
        <dbReference type="ARBA" id="ARBA00022741"/>
    </source>
</evidence>
<evidence type="ECO:0000256" key="10">
    <source>
        <dbReference type="SAM" id="Phobius"/>
    </source>
</evidence>
<dbReference type="PANTHER" id="PTHR45453:SF1">
    <property type="entry name" value="PHOSPHATE REGULON SENSOR PROTEIN PHOR"/>
    <property type="match status" value="1"/>
</dbReference>
<dbReference type="Pfam" id="PF00512">
    <property type="entry name" value="HisKA"/>
    <property type="match status" value="1"/>
</dbReference>
<evidence type="ECO:0000256" key="4">
    <source>
        <dbReference type="ARBA" id="ARBA00022553"/>
    </source>
</evidence>
<comment type="subcellular location">
    <subcellularLocation>
        <location evidence="2">Membrane</location>
    </subcellularLocation>
</comment>
<dbReference type="GO" id="GO:0016301">
    <property type="term" value="F:kinase activity"/>
    <property type="evidence" value="ECO:0007669"/>
    <property type="project" value="UniProtKB-KW"/>
</dbReference>
<evidence type="ECO:0000256" key="8">
    <source>
        <dbReference type="ARBA" id="ARBA00022840"/>
    </source>
</evidence>
<keyword evidence="13" id="KW-1185">Reference proteome</keyword>
<keyword evidence="10" id="KW-0472">Membrane</keyword>
<dbReference type="CDD" id="cd00082">
    <property type="entry name" value="HisKA"/>
    <property type="match status" value="1"/>
</dbReference>
<evidence type="ECO:0000259" key="11">
    <source>
        <dbReference type="PROSITE" id="PS50109"/>
    </source>
</evidence>
<dbReference type="InterPro" id="IPR036097">
    <property type="entry name" value="HisK_dim/P_sf"/>
</dbReference>
<dbReference type="InterPro" id="IPR050351">
    <property type="entry name" value="BphY/WalK/GraS-like"/>
</dbReference>
<proteinExistence type="predicted"/>
<organism evidence="12 13">
    <name type="scientific">Paenibacillus silagei</name>
    <dbReference type="NCBI Taxonomy" id="1670801"/>
    <lineage>
        <taxon>Bacteria</taxon>
        <taxon>Bacillati</taxon>
        <taxon>Bacillota</taxon>
        <taxon>Bacilli</taxon>
        <taxon>Bacillales</taxon>
        <taxon>Paenibacillaceae</taxon>
        <taxon>Paenibacillus</taxon>
    </lineage>
</organism>
<name>A0ABS4NYN0_9BACL</name>
<dbReference type="Gene3D" id="3.30.565.10">
    <property type="entry name" value="Histidine kinase-like ATPase, C-terminal domain"/>
    <property type="match status" value="1"/>
</dbReference>
<dbReference type="InterPro" id="IPR003594">
    <property type="entry name" value="HATPase_dom"/>
</dbReference>
<keyword evidence="8" id="KW-0067">ATP-binding</keyword>
<dbReference type="EMBL" id="JAGGLV010000018">
    <property type="protein sequence ID" value="MBP2114519.1"/>
    <property type="molecule type" value="Genomic_DNA"/>
</dbReference>
<evidence type="ECO:0000256" key="3">
    <source>
        <dbReference type="ARBA" id="ARBA00012438"/>
    </source>
</evidence>
<keyword evidence="5" id="KW-0808">Transferase</keyword>
<keyword evidence="6" id="KW-0547">Nucleotide-binding</keyword>
<dbReference type="InterPro" id="IPR003661">
    <property type="entry name" value="HisK_dim/P_dom"/>
</dbReference>
<comment type="catalytic activity">
    <reaction evidence="1">
        <text>ATP + protein L-histidine = ADP + protein N-phospho-L-histidine.</text>
        <dbReference type="EC" id="2.7.13.3"/>
    </reaction>
</comment>
<gene>
    <name evidence="12" type="ORF">J2Z70_004688</name>
</gene>
<feature type="domain" description="Histidine kinase" evidence="11">
    <location>
        <begin position="90"/>
        <end position="302"/>
    </location>
</feature>
<dbReference type="SMART" id="SM00388">
    <property type="entry name" value="HisKA"/>
    <property type="match status" value="1"/>
</dbReference>
<dbReference type="Pfam" id="PF02518">
    <property type="entry name" value="HATPase_c"/>
    <property type="match status" value="1"/>
</dbReference>
<keyword evidence="9" id="KW-0902">Two-component regulatory system</keyword>
<comment type="caution">
    <text evidence="12">The sequence shown here is derived from an EMBL/GenBank/DDBJ whole genome shotgun (WGS) entry which is preliminary data.</text>
</comment>
<evidence type="ECO:0000256" key="9">
    <source>
        <dbReference type="ARBA" id="ARBA00023012"/>
    </source>
</evidence>
<evidence type="ECO:0000256" key="2">
    <source>
        <dbReference type="ARBA" id="ARBA00004370"/>
    </source>
</evidence>
<keyword evidence="4" id="KW-0597">Phosphoprotein</keyword>
<dbReference type="SUPFAM" id="SSF55874">
    <property type="entry name" value="ATPase domain of HSP90 chaperone/DNA topoisomerase II/histidine kinase"/>
    <property type="match status" value="1"/>
</dbReference>
<feature type="transmembrane region" description="Helical" evidence="10">
    <location>
        <begin position="6"/>
        <end position="22"/>
    </location>
</feature>
<evidence type="ECO:0000256" key="5">
    <source>
        <dbReference type="ARBA" id="ARBA00022679"/>
    </source>
</evidence>
<accession>A0ABS4NYN0</accession>
<sequence length="310" mass="35134">MYLAIAIIAALAAAGILLVYLLQRQSMIQVRRQLAEAEASSRQNLHVKLPLPGKEMERLVVAVNRLLDQRQRERVIHRSREHAVKEEIANLSHDLRTPLTSLQGYAYLLKDPRASEAERQQYMEIIMHKMAVMNNIVEAFYELSSIDSGDTPLDSQPVYLYSLLSEVILAFHPDLTQKGIEVQLHLDENVKAIPLDEKAMIRIFSNVLQNVLRYGKNSLTISLYMEQQQVKLKFANETEHIQEQDLPRLFQRTYTSDPSRSSGQLGLGLAIVKQLVEKQGGSLEAALDGGQFRLSFAFPDDCLIPKKSLL</sequence>
<protein>
    <recommendedName>
        <fullName evidence="3">histidine kinase</fullName>
        <ecNumber evidence="3">2.7.13.3</ecNumber>
    </recommendedName>
</protein>
<dbReference type="InterPro" id="IPR005467">
    <property type="entry name" value="His_kinase_dom"/>
</dbReference>
<keyword evidence="10" id="KW-0812">Transmembrane</keyword>
<dbReference type="Gene3D" id="1.10.287.130">
    <property type="match status" value="1"/>
</dbReference>